<feature type="compositionally biased region" description="Low complexity" evidence="1">
    <location>
        <begin position="287"/>
        <end position="303"/>
    </location>
</feature>
<feature type="region of interest" description="Disordered" evidence="1">
    <location>
        <begin position="205"/>
        <end position="370"/>
    </location>
</feature>
<feature type="compositionally biased region" description="Low complexity" evidence="1">
    <location>
        <begin position="242"/>
        <end position="273"/>
    </location>
</feature>
<dbReference type="SUPFAM" id="SSF48371">
    <property type="entry name" value="ARM repeat"/>
    <property type="match status" value="1"/>
</dbReference>
<accession>A0ABQ7H651</accession>
<dbReference type="Proteomes" id="UP000815325">
    <property type="component" value="Unassembled WGS sequence"/>
</dbReference>
<reference evidence="2" key="1">
    <citation type="submission" date="2017-08" db="EMBL/GenBank/DDBJ databases">
        <authorList>
            <person name="Polle J.E."/>
            <person name="Barry K."/>
            <person name="Cushman J."/>
            <person name="Schmutz J."/>
            <person name="Tran D."/>
            <person name="Hathwaick L.T."/>
            <person name="Yim W.C."/>
            <person name="Jenkins J."/>
            <person name="Mckie-Krisberg Z.M."/>
            <person name="Prochnik S."/>
            <person name="Lindquist E."/>
            <person name="Dockter R.B."/>
            <person name="Adam C."/>
            <person name="Molina H."/>
            <person name="Bunkerborg J."/>
            <person name="Jin E."/>
            <person name="Buchheim M."/>
            <person name="Magnuson J."/>
        </authorList>
    </citation>
    <scope>NUCLEOTIDE SEQUENCE</scope>
    <source>
        <strain evidence="2">CCAP 19/18</strain>
    </source>
</reference>
<feature type="region of interest" description="Disordered" evidence="1">
    <location>
        <begin position="654"/>
        <end position="690"/>
    </location>
</feature>
<comment type="caution">
    <text evidence="2">The sequence shown here is derived from an EMBL/GenBank/DDBJ whole genome shotgun (WGS) entry which is preliminary data.</text>
</comment>
<dbReference type="InterPro" id="IPR016024">
    <property type="entry name" value="ARM-type_fold"/>
</dbReference>
<feature type="compositionally biased region" description="Low complexity" evidence="1">
    <location>
        <begin position="605"/>
        <end position="618"/>
    </location>
</feature>
<evidence type="ECO:0000313" key="3">
    <source>
        <dbReference type="Proteomes" id="UP000815325"/>
    </source>
</evidence>
<feature type="compositionally biased region" description="Polar residues" evidence="1">
    <location>
        <begin position="1095"/>
        <end position="1105"/>
    </location>
</feature>
<feature type="compositionally biased region" description="Low complexity" evidence="1">
    <location>
        <begin position="1083"/>
        <end position="1094"/>
    </location>
</feature>
<proteinExistence type="predicted"/>
<feature type="region of interest" description="Disordered" evidence="1">
    <location>
        <begin position="870"/>
        <end position="1125"/>
    </location>
</feature>
<protein>
    <submittedName>
        <fullName evidence="2">Uncharacterized protein</fullName>
    </submittedName>
</protein>
<keyword evidence="3" id="KW-1185">Reference proteome</keyword>
<gene>
    <name evidence="2" type="ORF">DUNSADRAFT_7653</name>
</gene>
<feature type="compositionally biased region" description="Polar residues" evidence="1">
    <location>
        <begin position="938"/>
        <end position="949"/>
    </location>
</feature>
<organism evidence="2 3">
    <name type="scientific">Dunaliella salina</name>
    <name type="common">Green alga</name>
    <name type="synonym">Protococcus salinus</name>
    <dbReference type="NCBI Taxonomy" id="3046"/>
    <lineage>
        <taxon>Eukaryota</taxon>
        <taxon>Viridiplantae</taxon>
        <taxon>Chlorophyta</taxon>
        <taxon>core chlorophytes</taxon>
        <taxon>Chlorophyceae</taxon>
        <taxon>CS clade</taxon>
        <taxon>Chlamydomonadales</taxon>
        <taxon>Dunaliellaceae</taxon>
        <taxon>Dunaliella</taxon>
    </lineage>
</organism>
<feature type="compositionally biased region" description="Low complexity" evidence="1">
    <location>
        <begin position="909"/>
        <end position="920"/>
    </location>
</feature>
<feature type="compositionally biased region" description="Basic residues" evidence="1">
    <location>
        <begin position="549"/>
        <end position="558"/>
    </location>
</feature>
<feature type="compositionally biased region" description="Basic and acidic residues" evidence="1">
    <location>
        <begin position="722"/>
        <end position="731"/>
    </location>
</feature>
<feature type="compositionally biased region" description="Polar residues" evidence="1">
    <location>
        <begin position="404"/>
        <end position="429"/>
    </location>
</feature>
<dbReference type="EMBL" id="MU069463">
    <property type="protein sequence ID" value="KAF5842339.1"/>
    <property type="molecule type" value="Genomic_DNA"/>
</dbReference>
<feature type="compositionally biased region" description="Polar residues" evidence="1">
    <location>
        <begin position="332"/>
        <end position="342"/>
    </location>
</feature>
<name>A0ABQ7H651_DUNSA</name>
<feature type="region of interest" description="Disordered" evidence="1">
    <location>
        <begin position="709"/>
        <end position="751"/>
    </location>
</feature>
<feature type="compositionally biased region" description="Polar residues" evidence="1">
    <location>
        <begin position="1114"/>
        <end position="1125"/>
    </location>
</feature>
<feature type="compositionally biased region" description="Low complexity" evidence="1">
    <location>
        <begin position="387"/>
        <end position="397"/>
    </location>
</feature>
<feature type="region of interest" description="Disordered" evidence="1">
    <location>
        <begin position="787"/>
        <end position="815"/>
    </location>
</feature>
<evidence type="ECO:0000256" key="1">
    <source>
        <dbReference type="SAM" id="MobiDB-lite"/>
    </source>
</evidence>
<feature type="compositionally biased region" description="Polar residues" evidence="1">
    <location>
        <begin position="361"/>
        <end position="370"/>
    </location>
</feature>
<feature type="compositionally biased region" description="Polar residues" evidence="1">
    <location>
        <begin position="219"/>
        <end position="241"/>
    </location>
</feature>
<sequence length="1189" mass="124915">MLRCLSCFTDTCSRANAESEEADQKALQELQEIGNLRTPSSPSQALNGSVTRANIETADQGVNTKRGGSADVQQDGQQNQLQASFGRRVKPCHDDFEVNRLVRYLKQGSWAMRAMAAEELWKEAAVRPLVHVLAQHQVAPALDELGRVGLIPRLLELCVCDNTCVAHQAVQVVKVLSKSVLCCAALQAAGAPAVLKSVLAQATQADGSDGNAGKEEDATGSTPATTDGISGSIRHTASEAHSPQQQPQANSSQQQPSSNAGSSLRRRSLGSNNDCKPKGSSLRHTAPSSNNNSNLGLSTPSSNDSSSVWHTAPGSNEHSSSSLWHTAPGSKGHSSSGRHTAPSSSINNSSSLWHTALGGNEHSSSMGNTVFSSNNSSINLWHTAPGNDNNNNSSSFNVWRTARDSSNGNSSFNIGQTGSNNDNSNSNLRPTAPEGEHPAQIALERLELVLRTQQNIPSTRPKNHLQPYEVDGPAQQQLLIGTPSPCTPVPLSPNGADTDAALESTDNTPARANGVLVPDGAHPHRAAMLNGNSSGSGIGRGLPPVTKGRAQKSGKKRVAWAGVPDQQLQRPVLDQQRAPTPVAALDRQPAQTSTAALDRRPAPQPTAAHDQQPAPHQQLLQQHSTLEELQRAPGSPAAHDQRPALHQRLLQEQSTPELQKHQQQQLQPAPESKAALDRHPAPHQRLLQQQSTPAELQLQPILVPWPLQSKQSTPKEQQQQAHKKEQGKTQEQEALPAHGRESVRQQQLPQSHATQPLALFDSGPGGAQHTHNSAAAQAFIAVSDSATRSRTFEQQHKSARHGVSPTEDGRGGASGRSCAKAWLGAGELQDGIGGAQGRSGAGVPQTGVVCGNGGAEVRSGAGDQQTVLVCSNGGTPQDMRSGAGMQQPWAKGAAGVGAQNGTLRDEQEQSCSQQQQQQQQRASPLSLASFDQQQQQQLHNSKLPNVQPTHQHHEPQTAATSAASEGRALSAVDPSTPAAAGAEAGADGAARAADGVSRGAPPSQRQLNPPEQPSPAKAPTESTPSHTSPSSLSSAQPLTPLVPPITNPQLPIPLQHQQSPVPLHRQLSPLGTRPVGHPKTFMSPSTSRRSGASSELYSCDSTSTPILPMPPLPTSSTGVSPRSQPALRTSSFFSCADDVLGGGLREAADTEHGSASDTPAVLHQTKCNVALNAGLTPLCKTVKGTSSEA</sequence>
<feature type="region of interest" description="Disordered" evidence="1">
    <location>
        <begin position="382"/>
        <end position="435"/>
    </location>
</feature>
<feature type="compositionally biased region" description="Low complexity" evidence="1">
    <location>
        <begin position="1019"/>
        <end position="1039"/>
    </location>
</feature>
<feature type="compositionally biased region" description="Low complexity" evidence="1">
    <location>
        <begin position="978"/>
        <end position="1000"/>
    </location>
</feature>
<evidence type="ECO:0000313" key="2">
    <source>
        <dbReference type="EMBL" id="KAF5842339.1"/>
    </source>
</evidence>
<feature type="region of interest" description="Disordered" evidence="1">
    <location>
        <begin position="528"/>
        <end position="618"/>
    </location>
</feature>
<feature type="compositionally biased region" description="Polar residues" evidence="1">
    <location>
        <begin position="304"/>
        <end position="324"/>
    </location>
</feature>